<dbReference type="GO" id="GO:0005829">
    <property type="term" value="C:cytosol"/>
    <property type="evidence" value="ECO:0007669"/>
    <property type="project" value="UniProtKB-SubCell"/>
</dbReference>
<dbReference type="Gene3D" id="3.20.20.80">
    <property type="entry name" value="Glycosidases"/>
    <property type="match status" value="1"/>
</dbReference>
<evidence type="ECO:0000259" key="1">
    <source>
        <dbReference type="Pfam" id="PF03644"/>
    </source>
</evidence>
<keyword evidence="3" id="KW-1185">Reference proteome</keyword>
<dbReference type="PANTHER" id="PTHR13246:SF1">
    <property type="entry name" value="CYTOSOLIC ENDO-BETA-N-ACETYLGLUCOSAMINIDASE"/>
    <property type="match status" value="1"/>
</dbReference>
<evidence type="ECO:0000313" key="2">
    <source>
        <dbReference type="EMBL" id="TQF01490.1"/>
    </source>
</evidence>
<proteinExistence type="predicted"/>
<dbReference type="OrthoDB" id="1089471at2"/>
<name>A0A540VXJ7_9ACTN</name>
<reference evidence="2 3" key="1">
    <citation type="submission" date="2019-06" db="EMBL/GenBank/DDBJ databases">
        <title>Description of Kitasatospora acidophila sp. nov. isolated from pine grove soil, and reclassification of Streptomyces novaecaesareae to Kitasatospora novaeceasareae comb. nov.</title>
        <authorList>
            <person name="Kim M.J."/>
        </authorList>
    </citation>
    <scope>NUCLEOTIDE SEQUENCE [LARGE SCALE GENOMIC DNA]</scope>
    <source>
        <strain evidence="2 3">MMS16-CNU292</strain>
    </source>
</reference>
<dbReference type="InterPro" id="IPR005201">
    <property type="entry name" value="TIM_ENGase"/>
</dbReference>
<dbReference type="InterPro" id="IPR032979">
    <property type="entry name" value="ENGase"/>
</dbReference>
<dbReference type="Proteomes" id="UP000319103">
    <property type="component" value="Unassembled WGS sequence"/>
</dbReference>
<evidence type="ECO:0000313" key="3">
    <source>
        <dbReference type="Proteomes" id="UP000319103"/>
    </source>
</evidence>
<dbReference type="Pfam" id="PF03644">
    <property type="entry name" value="Glyco_hydro_85"/>
    <property type="match status" value="1"/>
</dbReference>
<dbReference type="GO" id="GO:0033925">
    <property type="term" value="F:mannosyl-glycoprotein endo-beta-N-acetylglucosaminidase activity"/>
    <property type="evidence" value="ECO:0007669"/>
    <property type="project" value="InterPro"/>
</dbReference>
<dbReference type="AlphaFoldDB" id="A0A540VXJ7"/>
<feature type="domain" description="Cytosolic endo-beta-N-acetylglucosaminidase TIM barrel" evidence="1">
    <location>
        <begin position="4"/>
        <end position="81"/>
    </location>
</feature>
<dbReference type="EMBL" id="VIGB01000003">
    <property type="protein sequence ID" value="TQF01490.1"/>
    <property type="molecule type" value="Genomic_DNA"/>
</dbReference>
<sequence>MLDFDLWQHVDDLYYYTHALMSVPPTQWTNAGHRNGVPVFATVTADCAGCVNQAQILFDADHYHETVEKLYRYAVAYGFDG</sequence>
<accession>A0A540VXJ7</accession>
<protein>
    <recommendedName>
        <fullName evidence="1">Cytosolic endo-beta-N-acetylglucosaminidase TIM barrel domain-containing protein</fullName>
    </recommendedName>
</protein>
<gene>
    <name evidence="2" type="ORF">E6W39_03560</name>
</gene>
<organism evidence="2 3">
    <name type="scientific">Kitasatospora acidiphila</name>
    <dbReference type="NCBI Taxonomy" id="2567942"/>
    <lineage>
        <taxon>Bacteria</taxon>
        <taxon>Bacillati</taxon>
        <taxon>Actinomycetota</taxon>
        <taxon>Actinomycetes</taxon>
        <taxon>Kitasatosporales</taxon>
        <taxon>Streptomycetaceae</taxon>
        <taxon>Kitasatospora</taxon>
    </lineage>
</organism>
<dbReference type="PANTHER" id="PTHR13246">
    <property type="entry name" value="ENDO BETA N-ACETYLGLUCOSAMINIDASE"/>
    <property type="match status" value="1"/>
</dbReference>
<comment type="caution">
    <text evidence="2">The sequence shown here is derived from an EMBL/GenBank/DDBJ whole genome shotgun (WGS) entry which is preliminary data.</text>
</comment>